<feature type="region of interest" description="Disordered" evidence="1">
    <location>
        <begin position="538"/>
        <end position="571"/>
    </location>
</feature>
<evidence type="ECO:0000313" key="3">
    <source>
        <dbReference type="Proteomes" id="UP000738359"/>
    </source>
</evidence>
<evidence type="ECO:0000256" key="1">
    <source>
        <dbReference type="SAM" id="MobiDB-lite"/>
    </source>
</evidence>
<keyword evidence="3" id="KW-1185">Reference proteome</keyword>
<comment type="caution">
    <text evidence="2">The sequence shown here is derived from an EMBL/GenBank/DDBJ whole genome shotgun (WGS) entry which is preliminary data.</text>
</comment>
<organism evidence="2 3">
    <name type="scientific">Mortierella alpina</name>
    <name type="common">Oleaginous fungus</name>
    <name type="synonym">Mortierella renispora</name>
    <dbReference type="NCBI Taxonomy" id="64518"/>
    <lineage>
        <taxon>Eukaryota</taxon>
        <taxon>Fungi</taxon>
        <taxon>Fungi incertae sedis</taxon>
        <taxon>Mucoromycota</taxon>
        <taxon>Mortierellomycotina</taxon>
        <taxon>Mortierellomycetes</taxon>
        <taxon>Mortierellales</taxon>
        <taxon>Mortierellaceae</taxon>
        <taxon>Mortierella</taxon>
    </lineage>
</organism>
<gene>
    <name evidence="2" type="ORF">BGZ70_009409</name>
</gene>
<reference evidence="2" key="1">
    <citation type="journal article" date="2020" name="Fungal Divers.">
        <title>Resolving the Mortierellaceae phylogeny through synthesis of multi-gene phylogenetics and phylogenomics.</title>
        <authorList>
            <person name="Vandepol N."/>
            <person name="Liber J."/>
            <person name="Desiro A."/>
            <person name="Na H."/>
            <person name="Kennedy M."/>
            <person name="Barry K."/>
            <person name="Grigoriev I.V."/>
            <person name="Miller A.N."/>
            <person name="O'Donnell K."/>
            <person name="Stajich J.E."/>
            <person name="Bonito G."/>
        </authorList>
    </citation>
    <scope>NUCLEOTIDE SEQUENCE</scope>
    <source>
        <strain evidence="2">CK1249</strain>
    </source>
</reference>
<dbReference type="Gene3D" id="3.30.710.10">
    <property type="entry name" value="Potassium Channel Kv1.1, Chain A"/>
    <property type="match status" value="1"/>
</dbReference>
<proteinExistence type="predicted"/>
<feature type="compositionally biased region" description="Low complexity" evidence="1">
    <location>
        <begin position="380"/>
        <end position="395"/>
    </location>
</feature>
<evidence type="ECO:0008006" key="4">
    <source>
        <dbReference type="Google" id="ProtNLM"/>
    </source>
</evidence>
<dbReference type="Proteomes" id="UP000738359">
    <property type="component" value="Unassembled WGS sequence"/>
</dbReference>
<dbReference type="OrthoDB" id="2449388at2759"/>
<name>A0A9P6M0J2_MORAP</name>
<evidence type="ECO:0000313" key="2">
    <source>
        <dbReference type="EMBL" id="KAF9957774.1"/>
    </source>
</evidence>
<feature type="region of interest" description="Disordered" evidence="1">
    <location>
        <begin position="371"/>
        <end position="439"/>
    </location>
</feature>
<protein>
    <recommendedName>
        <fullName evidence="4">BTB domain-containing protein</fullName>
    </recommendedName>
</protein>
<feature type="compositionally biased region" description="Low complexity" evidence="1">
    <location>
        <begin position="666"/>
        <end position="692"/>
    </location>
</feature>
<feature type="region of interest" description="Disordered" evidence="1">
    <location>
        <begin position="637"/>
        <end position="700"/>
    </location>
</feature>
<dbReference type="EMBL" id="JAAAHY010000763">
    <property type="protein sequence ID" value="KAF9957774.1"/>
    <property type="molecule type" value="Genomic_DNA"/>
</dbReference>
<dbReference type="InterPro" id="IPR011333">
    <property type="entry name" value="SKP1/BTB/POZ_sf"/>
</dbReference>
<sequence length="731" mass="83644">MTELAANTHRDSILTESSFFWKIEVEPTRFPNPFCESVTRFFVSEPEPCGQQDYRWKCSFTENMINGKATIDIEIWRVKAPSPQQPQQLQQLQQQESQERLRSQTHLQKRHQDKIDASAVLHRGTYQIEFALSEENSSYETPSPSATLHVFDALFHNVVATFEPDPSTADIWFEFPTPKDDRQPIAFVGAHEQTLSKYKYLSEWIERERREREEQRRQQLEEEWRIHQYLQWGQEQERTSATAQDIVQQSHRGATPVGPRVGHQFEQLAGHTASRSQQRVTPIPQIRLRYQSQSLPVLRITVKDISLEVFQVLLQYLYTGGLSLTDSQRVEVADYWSINPENYHRLSQEEPRTCAQDGGERQVDAPKECAPILLPPLDSPSQGPDAQQQQPQQQAREPHQDQQPKSFTAPLDTWPDPDPYSLPRPDHHPLSPQVFRHHHGGHPRCSWEDLLLAASKLHLKPLQDLAMRALQYRCQMLAIQASLDNSVMAEVAHNGFDETKSDVQLALGDEVLRSLLSLYMTQSSRHEDEVQEWMDARATTPGHEPSNEHGDDETEDEDTAAKVTPRIGRKEEMPVSSLPIVSACVSSPTLLRTRAFQMPVPHPVELSTLSLAPETAQEQIRVIQEHMERSIVVCRSEAASSSSISRQGVKRQRRGSRHDIEMLRASTSSPSTPLPSGQDNDDNGNNNNNSEQLSEEGLLDDPECEHAIMDLCKEIRLRFLRMRDIMEPSRH</sequence>
<dbReference type="AlphaFoldDB" id="A0A9P6M0J2"/>
<dbReference type="CDD" id="cd18186">
    <property type="entry name" value="BTB_POZ_ZBTB_KLHL-like"/>
    <property type="match status" value="1"/>
</dbReference>
<accession>A0A9P6M0J2</accession>